<gene>
    <name evidence="1" type="ORF">FCULG_00003589</name>
</gene>
<dbReference type="EMBL" id="PVEM01000001">
    <property type="protein sequence ID" value="PTD13510.1"/>
    <property type="molecule type" value="Genomic_DNA"/>
</dbReference>
<dbReference type="SUPFAM" id="SSF51735">
    <property type="entry name" value="NAD(P)-binding Rossmann-fold domains"/>
    <property type="match status" value="1"/>
</dbReference>
<dbReference type="InterPro" id="IPR036291">
    <property type="entry name" value="NAD(P)-bd_dom_sf"/>
</dbReference>
<evidence type="ECO:0000313" key="2">
    <source>
        <dbReference type="Proteomes" id="UP000241587"/>
    </source>
</evidence>
<dbReference type="Gene3D" id="3.40.50.720">
    <property type="entry name" value="NAD(P)-binding Rossmann-like Domain"/>
    <property type="match status" value="1"/>
</dbReference>
<dbReference type="Proteomes" id="UP000241587">
    <property type="component" value="Unassembled WGS sequence"/>
</dbReference>
<dbReference type="InterPro" id="IPR051783">
    <property type="entry name" value="NAD(P)-dependent_oxidoreduct"/>
</dbReference>
<keyword evidence="2" id="KW-1185">Reference proteome</keyword>
<proteinExistence type="predicted"/>
<dbReference type="OrthoDB" id="2130169at2759"/>
<dbReference type="AlphaFoldDB" id="A0A2T4HCH4"/>
<dbReference type="OMA" id="AGILTWY"/>
<sequence length="339" mass="37560">MAPKIFLTGVTGYVGGTTFSMLHETRPEYDYTLYVRNQDRAKVIAEKFPDVKFVYGDLDSVEIIEKKHLLKPMLLSLTSITDTADSADSPEAAKAIAKGLASTHTAERPEYYVHLSGAGILTCYGDIKDIDRILNLPDEAIHKDVETIIQSINSEAVKYLMVSPPVIYGAGRGLVHKQSFAITEIVRATVDLGYTPIIGAGKAKWDNVHVEDLTALLAKAVEASQAPSKKENDSETWGRKGYYFVTTGEHQWDDLAQWIAEEVHRQGYIPEAKTKSVSMENMINARYKAAVAWGTNSKSEAERARKYLRWEPKALSLKETIADTVAAETAVLGLEPKHK</sequence>
<reference evidence="1 2" key="1">
    <citation type="submission" date="2018-02" db="EMBL/GenBank/DDBJ databases">
        <title>Fusarium culmorum secondary metabolites in fungal-bacterial-plant interactions.</title>
        <authorList>
            <person name="Schmidt R."/>
        </authorList>
    </citation>
    <scope>NUCLEOTIDE SEQUENCE [LARGE SCALE GENOMIC DNA]</scope>
    <source>
        <strain evidence="1 2">PV</strain>
    </source>
</reference>
<evidence type="ECO:0008006" key="3">
    <source>
        <dbReference type="Google" id="ProtNLM"/>
    </source>
</evidence>
<name>A0A2T4HCH4_FUSCU</name>
<accession>A0A2T4HCH4</accession>
<protein>
    <recommendedName>
        <fullName evidence="3">NAD-dependent epimerase/dehydratase domain-containing protein</fullName>
    </recommendedName>
</protein>
<comment type="caution">
    <text evidence="1">The sequence shown here is derived from an EMBL/GenBank/DDBJ whole genome shotgun (WGS) entry which is preliminary data.</text>
</comment>
<dbReference type="PANTHER" id="PTHR48079:SF6">
    <property type="entry name" value="NAD(P)-BINDING DOMAIN-CONTAINING PROTEIN-RELATED"/>
    <property type="match status" value="1"/>
</dbReference>
<organism evidence="1 2">
    <name type="scientific">Fusarium culmorum</name>
    <dbReference type="NCBI Taxonomy" id="5516"/>
    <lineage>
        <taxon>Eukaryota</taxon>
        <taxon>Fungi</taxon>
        <taxon>Dikarya</taxon>
        <taxon>Ascomycota</taxon>
        <taxon>Pezizomycotina</taxon>
        <taxon>Sordariomycetes</taxon>
        <taxon>Hypocreomycetidae</taxon>
        <taxon>Hypocreales</taxon>
        <taxon>Nectriaceae</taxon>
        <taxon>Fusarium</taxon>
    </lineage>
</organism>
<dbReference type="GO" id="GO:0004029">
    <property type="term" value="F:aldehyde dehydrogenase (NAD+) activity"/>
    <property type="evidence" value="ECO:0007669"/>
    <property type="project" value="TreeGrafter"/>
</dbReference>
<dbReference type="GO" id="GO:0005737">
    <property type="term" value="C:cytoplasm"/>
    <property type="evidence" value="ECO:0007669"/>
    <property type="project" value="TreeGrafter"/>
</dbReference>
<dbReference type="PANTHER" id="PTHR48079">
    <property type="entry name" value="PROTEIN YEEZ"/>
    <property type="match status" value="1"/>
</dbReference>
<evidence type="ECO:0000313" key="1">
    <source>
        <dbReference type="EMBL" id="PTD13510.1"/>
    </source>
</evidence>